<feature type="signal peptide" evidence="3">
    <location>
        <begin position="1"/>
        <end position="21"/>
    </location>
</feature>
<feature type="chain" id="PRO_5044910157" description="Probable endolytic peptidoglycan transglycosylase RlpA" evidence="3">
    <location>
        <begin position="22"/>
        <end position="168"/>
    </location>
</feature>
<feature type="compositionally biased region" description="Basic and acidic residues" evidence="5">
    <location>
        <begin position="150"/>
        <end position="160"/>
    </location>
</feature>
<name>A0ABN6Z7M2_9BACE</name>
<evidence type="ECO:0000256" key="2">
    <source>
        <dbReference type="ARBA" id="ARBA00023316"/>
    </source>
</evidence>
<proteinExistence type="inferred from homology"/>
<comment type="function">
    <text evidence="3">Lytic transglycosylase with a strong preference for naked glycan strands that lack stem peptides.</text>
</comment>
<keyword evidence="2 3" id="KW-0961">Cell wall biogenesis/degradation</keyword>
<dbReference type="InterPro" id="IPR012997">
    <property type="entry name" value="RplA"/>
</dbReference>
<evidence type="ECO:0000313" key="8">
    <source>
        <dbReference type="Proteomes" id="UP001496674"/>
    </source>
</evidence>
<dbReference type="PANTHER" id="PTHR34183:SF1">
    <property type="entry name" value="ENDOLYTIC PEPTIDOGLYCAN TRANSGLYCOSYLASE RLPA"/>
    <property type="match status" value="1"/>
</dbReference>
<evidence type="ECO:0000256" key="3">
    <source>
        <dbReference type="HAMAP-Rule" id="MF_02071"/>
    </source>
</evidence>
<dbReference type="Gene3D" id="2.40.40.10">
    <property type="entry name" value="RlpA-like domain"/>
    <property type="match status" value="1"/>
</dbReference>
<keyword evidence="1 3" id="KW-0456">Lyase</keyword>
<feature type="domain" description="RlpA-like protein double-psi beta-barrel" evidence="6">
    <location>
        <begin position="23"/>
        <end position="111"/>
    </location>
</feature>
<dbReference type="Pfam" id="PF03330">
    <property type="entry name" value="DPBB_1"/>
    <property type="match status" value="1"/>
</dbReference>
<comment type="similarity">
    <text evidence="3 4">Belongs to the RlpA family.</text>
</comment>
<gene>
    <name evidence="3" type="primary">rlpA</name>
    <name evidence="7" type="ORF">BSYN_28170</name>
</gene>
<reference evidence="7 8" key="1">
    <citation type="submission" date="2023-04" db="EMBL/GenBank/DDBJ databases">
        <title>Draft genome sequence of acteroides sedimenti strain YN3PY1.</title>
        <authorList>
            <person name="Yoshida N."/>
        </authorList>
    </citation>
    <scope>NUCLEOTIDE SEQUENCE [LARGE SCALE GENOMIC DNA]</scope>
    <source>
        <strain evidence="7 8">YN3PY1</strain>
    </source>
</reference>
<evidence type="ECO:0000256" key="1">
    <source>
        <dbReference type="ARBA" id="ARBA00023239"/>
    </source>
</evidence>
<evidence type="ECO:0000259" key="6">
    <source>
        <dbReference type="Pfam" id="PF03330"/>
    </source>
</evidence>
<dbReference type="CDD" id="cd22268">
    <property type="entry name" value="DPBB_RlpA-like"/>
    <property type="match status" value="1"/>
</dbReference>
<dbReference type="InterPro" id="IPR036908">
    <property type="entry name" value="RlpA-like_sf"/>
</dbReference>
<keyword evidence="3" id="KW-0732">Signal</keyword>
<dbReference type="NCBIfam" id="TIGR00413">
    <property type="entry name" value="rlpA"/>
    <property type="match status" value="1"/>
</dbReference>
<protein>
    <recommendedName>
        <fullName evidence="3">Probable endolytic peptidoglycan transglycosylase RlpA</fullName>
        <ecNumber evidence="3">4.2.2.-</ecNumber>
    </recommendedName>
</protein>
<dbReference type="EC" id="4.2.2.-" evidence="3"/>
<sequence precursor="true">MVNKILFVLFLLATISISTSAQETGKATYYGKKMQGKRTASGIRYHNDSLTCAHRTYPFGTLLKVKNLKNDKEVVVEVTDRGPFGRGYIIDLSYSAAKEIDLIRTGITMVEVSVYNPIQVPFKANDDIVPHWDIEMAVPNRVIPDAMDNDQSKVKEDSTKTKKPINKK</sequence>
<dbReference type="EMBL" id="AP028055">
    <property type="protein sequence ID" value="BEH00553.1"/>
    <property type="molecule type" value="Genomic_DNA"/>
</dbReference>
<evidence type="ECO:0000256" key="4">
    <source>
        <dbReference type="RuleBase" id="RU003495"/>
    </source>
</evidence>
<dbReference type="SUPFAM" id="SSF50685">
    <property type="entry name" value="Barwin-like endoglucanases"/>
    <property type="match status" value="1"/>
</dbReference>
<dbReference type="Proteomes" id="UP001496674">
    <property type="component" value="Chromosome"/>
</dbReference>
<keyword evidence="8" id="KW-1185">Reference proteome</keyword>
<feature type="region of interest" description="Disordered" evidence="5">
    <location>
        <begin position="145"/>
        <end position="168"/>
    </location>
</feature>
<organism evidence="7 8">
    <name type="scientific">Bacteroides sedimenti</name>
    <dbReference type="NCBI Taxonomy" id="2136147"/>
    <lineage>
        <taxon>Bacteria</taxon>
        <taxon>Pseudomonadati</taxon>
        <taxon>Bacteroidota</taxon>
        <taxon>Bacteroidia</taxon>
        <taxon>Bacteroidales</taxon>
        <taxon>Bacteroidaceae</taxon>
        <taxon>Bacteroides</taxon>
    </lineage>
</organism>
<dbReference type="PANTHER" id="PTHR34183">
    <property type="entry name" value="ENDOLYTIC PEPTIDOGLYCAN TRANSGLYCOSYLASE RLPA"/>
    <property type="match status" value="1"/>
</dbReference>
<dbReference type="InterPro" id="IPR034718">
    <property type="entry name" value="RlpA"/>
</dbReference>
<dbReference type="RefSeq" id="WP_353331991.1">
    <property type="nucleotide sequence ID" value="NZ_AP028055.1"/>
</dbReference>
<dbReference type="InterPro" id="IPR009009">
    <property type="entry name" value="RlpA-like_DPBB"/>
</dbReference>
<evidence type="ECO:0000256" key="5">
    <source>
        <dbReference type="SAM" id="MobiDB-lite"/>
    </source>
</evidence>
<dbReference type="HAMAP" id="MF_02071">
    <property type="entry name" value="RlpA"/>
    <property type="match status" value="1"/>
</dbReference>
<accession>A0ABN6Z7M2</accession>
<evidence type="ECO:0000313" key="7">
    <source>
        <dbReference type="EMBL" id="BEH00553.1"/>
    </source>
</evidence>